<dbReference type="CDD" id="cd01948">
    <property type="entry name" value="EAL"/>
    <property type="match status" value="1"/>
</dbReference>
<keyword evidence="1" id="KW-1133">Transmembrane helix</keyword>
<dbReference type="Proteomes" id="UP001139353">
    <property type="component" value="Unassembled WGS sequence"/>
</dbReference>
<evidence type="ECO:0000256" key="1">
    <source>
        <dbReference type="SAM" id="Phobius"/>
    </source>
</evidence>
<dbReference type="AlphaFoldDB" id="A0A9X1YJX4"/>
<dbReference type="Gene3D" id="3.30.70.270">
    <property type="match status" value="1"/>
</dbReference>
<dbReference type="InterPro" id="IPR035919">
    <property type="entry name" value="EAL_sf"/>
</dbReference>
<dbReference type="InterPro" id="IPR052155">
    <property type="entry name" value="Biofilm_reg_signaling"/>
</dbReference>
<accession>A0A9X1YJX4</accession>
<dbReference type="PROSITE" id="PS50883">
    <property type="entry name" value="EAL"/>
    <property type="match status" value="1"/>
</dbReference>
<sequence length="627" mass="67920">MTVSREQPIPPGLSASRALRDRRLVQATWAAAAAIAASSIPDFLSAQWRNLPPLFAGLAALGAVLGLVRAGRREAAVGLMLVSLMAMVGLLLWQNGGLRDSALLAFPCLLVLAAMMATRRLYFALFATMVVLIAVVLVANLQGWHVNTLAPLSINTFVDIVAVLFVTCVIAWLMASDMHAALDAVHAQNVQMAAAQERMQMMATHDALTGLPNRSLARDRFEQAAAAARRGEHSVAMLYLDLDNFKNVNDTLGHGSGDALLKQVSDRLATLLRHADTVARLGGDEFLLLVPEVSDGAAVAEIANKVVTGLMAPFDVIGMEIFSGCSLGITMFPADGDDFDSLLKKADIAMYRAKESGRNAFRFWDTEMNASVVEHVELLSAMRAALAHRDFTLSYQPQFDLRTGRLIGAEALIRWRHAELGQISPARFIPLAERSGLIVPIGDWVLQEACTQAQRWRAAGWTDLTISVNVSPVQFKRGSVETSVAQALAESGLPSGNLELELTESLLIQDSLSLIESLASLRRLGVRFAIDDFGTGYSNLAYLKRFEVERLKIDQTFVRRLTDDVQDQAIVRAIVQMAASLNLFTVAEGVEDGATLALLGDLGCQQGQGFHWSPAVPAAEFEKFLAA</sequence>
<evidence type="ECO:0000313" key="5">
    <source>
        <dbReference type="Proteomes" id="UP001139353"/>
    </source>
</evidence>
<evidence type="ECO:0000313" key="4">
    <source>
        <dbReference type="EMBL" id="MCK9687864.1"/>
    </source>
</evidence>
<dbReference type="Gene3D" id="3.20.20.450">
    <property type="entry name" value="EAL domain"/>
    <property type="match status" value="1"/>
</dbReference>
<name>A0A9X1YJX4_9BURK</name>
<keyword evidence="5" id="KW-1185">Reference proteome</keyword>
<dbReference type="CDD" id="cd01949">
    <property type="entry name" value="GGDEF"/>
    <property type="match status" value="1"/>
</dbReference>
<dbReference type="RefSeq" id="WP_275683909.1">
    <property type="nucleotide sequence ID" value="NZ_JAJLJH010000006.1"/>
</dbReference>
<dbReference type="Pfam" id="PF00990">
    <property type="entry name" value="GGDEF"/>
    <property type="match status" value="1"/>
</dbReference>
<dbReference type="InterPro" id="IPR029787">
    <property type="entry name" value="Nucleotide_cyclase"/>
</dbReference>
<feature type="transmembrane region" description="Helical" evidence="1">
    <location>
        <begin position="75"/>
        <end position="95"/>
    </location>
</feature>
<feature type="transmembrane region" description="Helical" evidence="1">
    <location>
        <begin position="154"/>
        <end position="175"/>
    </location>
</feature>
<proteinExistence type="predicted"/>
<dbReference type="SUPFAM" id="SSF141868">
    <property type="entry name" value="EAL domain-like"/>
    <property type="match status" value="1"/>
</dbReference>
<evidence type="ECO:0000259" key="3">
    <source>
        <dbReference type="PROSITE" id="PS50887"/>
    </source>
</evidence>
<dbReference type="InterPro" id="IPR000160">
    <property type="entry name" value="GGDEF_dom"/>
</dbReference>
<dbReference type="PANTHER" id="PTHR44757">
    <property type="entry name" value="DIGUANYLATE CYCLASE DGCP"/>
    <property type="match status" value="1"/>
</dbReference>
<dbReference type="SMART" id="SM00052">
    <property type="entry name" value="EAL"/>
    <property type="match status" value="1"/>
</dbReference>
<feature type="transmembrane region" description="Helical" evidence="1">
    <location>
        <begin position="50"/>
        <end position="68"/>
    </location>
</feature>
<evidence type="ECO:0000259" key="2">
    <source>
        <dbReference type="PROSITE" id="PS50883"/>
    </source>
</evidence>
<dbReference type="PROSITE" id="PS50887">
    <property type="entry name" value="GGDEF"/>
    <property type="match status" value="1"/>
</dbReference>
<dbReference type="InterPro" id="IPR043128">
    <property type="entry name" value="Rev_trsase/Diguanyl_cyclase"/>
</dbReference>
<dbReference type="SUPFAM" id="SSF55073">
    <property type="entry name" value="Nucleotide cyclase"/>
    <property type="match status" value="1"/>
</dbReference>
<keyword evidence="1" id="KW-0812">Transmembrane</keyword>
<reference evidence="4" key="1">
    <citation type="submission" date="2021-11" db="EMBL/GenBank/DDBJ databases">
        <title>BS-T2-15 a new species belonging to the Comamonadaceae family isolated from the soil of a French oak forest.</title>
        <authorList>
            <person name="Mieszkin S."/>
            <person name="Alain K."/>
        </authorList>
    </citation>
    <scope>NUCLEOTIDE SEQUENCE</scope>
    <source>
        <strain evidence="4">BS-T2-15</strain>
    </source>
</reference>
<keyword evidence="1" id="KW-0472">Membrane</keyword>
<feature type="transmembrane region" description="Helical" evidence="1">
    <location>
        <begin position="122"/>
        <end position="142"/>
    </location>
</feature>
<feature type="domain" description="EAL" evidence="2">
    <location>
        <begin position="375"/>
        <end position="627"/>
    </location>
</feature>
<feature type="domain" description="GGDEF" evidence="3">
    <location>
        <begin position="233"/>
        <end position="366"/>
    </location>
</feature>
<dbReference type="SMART" id="SM00267">
    <property type="entry name" value="GGDEF"/>
    <property type="match status" value="1"/>
</dbReference>
<dbReference type="PANTHER" id="PTHR44757:SF2">
    <property type="entry name" value="BIOFILM ARCHITECTURE MAINTENANCE PROTEIN MBAA"/>
    <property type="match status" value="1"/>
</dbReference>
<feature type="transmembrane region" description="Helical" evidence="1">
    <location>
        <begin position="24"/>
        <end position="44"/>
    </location>
</feature>
<dbReference type="NCBIfam" id="TIGR00254">
    <property type="entry name" value="GGDEF"/>
    <property type="match status" value="1"/>
</dbReference>
<dbReference type="Pfam" id="PF00563">
    <property type="entry name" value="EAL"/>
    <property type="match status" value="1"/>
</dbReference>
<gene>
    <name evidence="4" type="ORF">LPC04_19345</name>
</gene>
<dbReference type="InterPro" id="IPR001633">
    <property type="entry name" value="EAL_dom"/>
</dbReference>
<organism evidence="4 5">
    <name type="scientific">Scleromatobacter humisilvae</name>
    <dbReference type="NCBI Taxonomy" id="2897159"/>
    <lineage>
        <taxon>Bacteria</taxon>
        <taxon>Pseudomonadati</taxon>
        <taxon>Pseudomonadota</taxon>
        <taxon>Betaproteobacteria</taxon>
        <taxon>Burkholderiales</taxon>
        <taxon>Sphaerotilaceae</taxon>
        <taxon>Scleromatobacter</taxon>
    </lineage>
</organism>
<dbReference type="EMBL" id="JAJLJH010000006">
    <property type="protein sequence ID" value="MCK9687864.1"/>
    <property type="molecule type" value="Genomic_DNA"/>
</dbReference>
<comment type="caution">
    <text evidence="4">The sequence shown here is derived from an EMBL/GenBank/DDBJ whole genome shotgun (WGS) entry which is preliminary data.</text>
</comment>
<protein>
    <submittedName>
        <fullName evidence="4">EAL domain-containing protein</fullName>
    </submittedName>
</protein>
<dbReference type="FunFam" id="3.20.20.450:FF:000001">
    <property type="entry name" value="Cyclic di-GMP phosphodiesterase yahA"/>
    <property type="match status" value="1"/>
</dbReference>